<accession>A0A562PZU4</accession>
<name>A0A562PZU4_9BURK</name>
<feature type="signal peptide" evidence="1">
    <location>
        <begin position="1"/>
        <end position="22"/>
    </location>
</feature>
<evidence type="ECO:0000256" key="1">
    <source>
        <dbReference type="SAM" id="SignalP"/>
    </source>
</evidence>
<evidence type="ECO:0000313" key="6">
    <source>
        <dbReference type="Proteomes" id="UP000437862"/>
    </source>
</evidence>
<feature type="chain" id="PRO_5044618076" evidence="1">
    <location>
        <begin position="23"/>
        <end position="136"/>
    </location>
</feature>
<evidence type="ECO:0000313" key="5">
    <source>
        <dbReference type="Proteomes" id="UP000315112"/>
    </source>
</evidence>
<dbReference type="Proteomes" id="UP000315112">
    <property type="component" value="Unassembled WGS sequence"/>
</dbReference>
<reference evidence="3 6" key="3">
    <citation type="submission" date="2019-12" db="EMBL/GenBank/DDBJ databases">
        <title>Draft Genome Sequences of Six Type Strains of the Genus Massilia.</title>
        <authorList>
            <person name="Miess H."/>
            <person name="Frediansyah A."/>
            <person name="Goeker M."/>
            <person name="Gross H."/>
        </authorList>
    </citation>
    <scope>NUCLEOTIDE SEQUENCE [LARGE SCALE GENOMIC DNA]</scope>
    <source>
        <strain evidence="3 6">DSM 26639</strain>
    </source>
</reference>
<keyword evidence="1" id="KW-0732">Signal</keyword>
<dbReference type="InterPro" id="IPR025512">
    <property type="entry name" value="DUF4399"/>
</dbReference>
<evidence type="ECO:0000259" key="2">
    <source>
        <dbReference type="Pfam" id="PF14347"/>
    </source>
</evidence>
<reference evidence="4 5" key="1">
    <citation type="journal article" date="2015" name="Stand. Genomic Sci.">
        <title>Genomic Encyclopedia of Bacterial and Archaeal Type Strains, Phase III: the genomes of soil and plant-associated and newly described type strains.</title>
        <authorList>
            <person name="Whitman W.B."/>
            <person name="Woyke T."/>
            <person name="Klenk H.P."/>
            <person name="Zhou Y."/>
            <person name="Lilburn T.G."/>
            <person name="Beck B.J."/>
            <person name="De Vos P."/>
            <person name="Vandamme P."/>
            <person name="Eisen J.A."/>
            <person name="Garrity G."/>
            <person name="Hugenholtz P."/>
            <person name="Kyrpides N.C."/>
        </authorList>
    </citation>
    <scope>NUCLEOTIDE SEQUENCE [LARGE SCALE GENOMIC DNA]</scope>
    <source>
        <strain evidence="4 5">CGMCC 1.10685</strain>
    </source>
</reference>
<dbReference type="EMBL" id="CP046904">
    <property type="protein sequence ID" value="QGZ38714.1"/>
    <property type="molecule type" value="Genomic_DNA"/>
</dbReference>
<evidence type="ECO:0000313" key="3">
    <source>
        <dbReference type="EMBL" id="QGZ38714.1"/>
    </source>
</evidence>
<dbReference type="OrthoDB" id="531568at2"/>
<organism evidence="4 5">
    <name type="scientific">Pseudoduganella flava</name>
    <dbReference type="NCBI Taxonomy" id="871742"/>
    <lineage>
        <taxon>Bacteria</taxon>
        <taxon>Pseudomonadati</taxon>
        <taxon>Pseudomonadota</taxon>
        <taxon>Betaproteobacteria</taxon>
        <taxon>Burkholderiales</taxon>
        <taxon>Oxalobacteraceae</taxon>
        <taxon>Telluria group</taxon>
        <taxon>Pseudoduganella</taxon>
    </lineage>
</organism>
<dbReference type="EMBL" id="VLKW01000002">
    <property type="protein sequence ID" value="TWI49710.1"/>
    <property type="molecule type" value="Genomic_DNA"/>
</dbReference>
<evidence type="ECO:0000313" key="4">
    <source>
        <dbReference type="EMBL" id="TWI49710.1"/>
    </source>
</evidence>
<dbReference type="Proteomes" id="UP000437862">
    <property type="component" value="Chromosome"/>
</dbReference>
<sequence>MREVLLAATLLLPLALPLTALAQSTQSPALSFVEPKDGATVRSPFRVKLAVVGMEVAKAGAVVPNSGHHVLIINGDAVPEGQPIPADPTHLHWGKGQTEQKIRLPAGQYKLTAQFANGAHQSYGPAVSQTITVTVK</sequence>
<dbReference type="Pfam" id="PF14347">
    <property type="entry name" value="DUF4399"/>
    <property type="match status" value="1"/>
</dbReference>
<keyword evidence="6" id="KW-1185">Reference proteome</keyword>
<protein>
    <submittedName>
        <fullName evidence="3">DUF4399 domain-containing protein</fullName>
    </submittedName>
    <submittedName>
        <fullName evidence="4">Uncharacterized protein DUF4399</fullName>
    </submittedName>
</protein>
<gene>
    <name evidence="3" type="ORF">GO485_06395</name>
    <name evidence="4" type="ORF">IP92_00922</name>
</gene>
<dbReference type="AlphaFoldDB" id="A0A562PZU4"/>
<feature type="domain" description="DUF4399" evidence="2">
    <location>
        <begin position="47"/>
        <end position="136"/>
    </location>
</feature>
<proteinExistence type="predicted"/>
<dbReference type="RefSeq" id="WP_145873381.1">
    <property type="nucleotide sequence ID" value="NZ_CP046904.1"/>
</dbReference>
<reference evidence="4" key="2">
    <citation type="submission" date="2019-07" db="EMBL/GenBank/DDBJ databases">
        <authorList>
            <person name="Whitman W."/>
            <person name="Huntemann M."/>
            <person name="Clum A."/>
            <person name="Pillay M."/>
            <person name="Palaniappan K."/>
            <person name="Varghese N."/>
            <person name="Mikhailova N."/>
            <person name="Stamatis D."/>
            <person name="Reddy T."/>
            <person name="Daum C."/>
            <person name="Shapiro N."/>
            <person name="Ivanova N."/>
            <person name="Kyrpides N."/>
            <person name="Woyke T."/>
        </authorList>
    </citation>
    <scope>NUCLEOTIDE SEQUENCE</scope>
    <source>
        <strain evidence="4">CGMCC 1.10685</strain>
    </source>
</reference>